<sequence>MGSYREILHAQASNRPPYGPNGRDELDVAILPYFIPINRCGNEHFNWVKVPGRTPAGMIRKVYSESKAIGREVLFVDGTEVVKDDAEIRLLDHFGSGIVVFWTIKPDTIPAFKDQLTASEEQAEHSRSVQLREKAVVQQRIIEQEKARRENRDETSMPLIKLLDIRTGVGNLCKDTLIRLCAFPETRRCSEWLRSLLREDPEGHTDQHTLWQAYHTCFGSLVQKTRVRLLDNAEFQEQILYTFPGKASVQAGVATGKGQRIVIKGIRPRTPINSNGNMFSHQKEVKQPTTDFEWTTKERDTLTERVLGRMPLGKFLYKVAREGGPAFHCRDSCKCIFPLYSEIESEFWRMVANLAVHVAFKEMVCSSGLYADEVRFGQKIEVITVRTGMTIAWNTVS</sequence>
<dbReference type="Proteomes" id="UP000235786">
    <property type="component" value="Unassembled WGS sequence"/>
</dbReference>
<dbReference type="STRING" id="1149755.A0A2J6QTP1"/>
<keyword evidence="2" id="KW-1185">Reference proteome</keyword>
<accession>A0A2J6QTP1</accession>
<evidence type="ECO:0000313" key="1">
    <source>
        <dbReference type="EMBL" id="PMD29639.1"/>
    </source>
</evidence>
<evidence type="ECO:0000313" key="2">
    <source>
        <dbReference type="Proteomes" id="UP000235786"/>
    </source>
</evidence>
<gene>
    <name evidence="1" type="ORF">L207DRAFT_574039</name>
</gene>
<dbReference type="EMBL" id="KZ613972">
    <property type="protein sequence ID" value="PMD29639.1"/>
    <property type="molecule type" value="Genomic_DNA"/>
</dbReference>
<name>A0A2J6QTP1_HYAVF</name>
<dbReference type="AlphaFoldDB" id="A0A2J6QTP1"/>
<dbReference type="OrthoDB" id="3560183at2759"/>
<organism evidence="1 2">
    <name type="scientific">Hyaloscypha variabilis (strain UAMH 11265 / GT02V1 / F)</name>
    <name type="common">Meliniomyces variabilis</name>
    <dbReference type="NCBI Taxonomy" id="1149755"/>
    <lineage>
        <taxon>Eukaryota</taxon>
        <taxon>Fungi</taxon>
        <taxon>Dikarya</taxon>
        <taxon>Ascomycota</taxon>
        <taxon>Pezizomycotina</taxon>
        <taxon>Leotiomycetes</taxon>
        <taxon>Helotiales</taxon>
        <taxon>Hyaloscyphaceae</taxon>
        <taxon>Hyaloscypha</taxon>
        <taxon>Hyaloscypha variabilis</taxon>
    </lineage>
</organism>
<proteinExistence type="predicted"/>
<reference evidence="1 2" key="1">
    <citation type="submission" date="2016-04" db="EMBL/GenBank/DDBJ databases">
        <title>A degradative enzymes factory behind the ericoid mycorrhizal symbiosis.</title>
        <authorList>
            <consortium name="DOE Joint Genome Institute"/>
            <person name="Martino E."/>
            <person name="Morin E."/>
            <person name="Grelet G."/>
            <person name="Kuo A."/>
            <person name="Kohler A."/>
            <person name="Daghino S."/>
            <person name="Barry K."/>
            <person name="Choi C."/>
            <person name="Cichocki N."/>
            <person name="Clum A."/>
            <person name="Copeland A."/>
            <person name="Hainaut M."/>
            <person name="Haridas S."/>
            <person name="Labutti K."/>
            <person name="Lindquist E."/>
            <person name="Lipzen A."/>
            <person name="Khouja H.-R."/>
            <person name="Murat C."/>
            <person name="Ohm R."/>
            <person name="Olson A."/>
            <person name="Spatafora J."/>
            <person name="Veneault-Fourrey C."/>
            <person name="Henrissat B."/>
            <person name="Grigoriev I."/>
            <person name="Martin F."/>
            <person name="Perotto S."/>
        </authorList>
    </citation>
    <scope>NUCLEOTIDE SEQUENCE [LARGE SCALE GENOMIC DNA]</scope>
    <source>
        <strain evidence="1 2">F</strain>
    </source>
</reference>
<protein>
    <submittedName>
        <fullName evidence="1">Uncharacterized protein</fullName>
    </submittedName>
</protein>